<evidence type="ECO:0000313" key="3">
    <source>
        <dbReference type="Proteomes" id="UP000828390"/>
    </source>
</evidence>
<feature type="region of interest" description="Disordered" evidence="1">
    <location>
        <begin position="44"/>
        <end position="103"/>
    </location>
</feature>
<sequence>MQEQLRKESLSGMADLIKELQEYDSEIQNKTKVTRRDLNSLLSKHKRMRKIRNAREEGEQTEEGILDKAFIKNKRSLDEDEDDIPPSRNQIETDHDEGGPYHK</sequence>
<feature type="compositionally biased region" description="Basic and acidic residues" evidence="1">
    <location>
        <begin position="91"/>
        <end position="103"/>
    </location>
</feature>
<reference evidence="2" key="2">
    <citation type="submission" date="2020-11" db="EMBL/GenBank/DDBJ databases">
        <authorList>
            <person name="McCartney M.A."/>
            <person name="Auch B."/>
            <person name="Kono T."/>
            <person name="Mallez S."/>
            <person name="Becker A."/>
            <person name="Gohl D.M."/>
            <person name="Silverstein K.A.T."/>
            <person name="Koren S."/>
            <person name="Bechman K.B."/>
            <person name="Herman A."/>
            <person name="Abrahante J.E."/>
            <person name="Garbe J."/>
        </authorList>
    </citation>
    <scope>NUCLEOTIDE SEQUENCE</scope>
    <source>
        <strain evidence="2">Duluth1</strain>
        <tissue evidence="2">Whole animal</tissue>
    </source>
</reference>
<protein>
    <submittedName>
        <fullName evidence="2">Uncharacterized protein</fullName>
    </submittedName>
</protein>
<keyword evidence="3" id="KW-1185">Reference proteome</keyword>
<proteinExistence type="predicted"/>
<dbReference type="AlphaFoldDB" id="A0A9D4N9X8"/>
<organism evidence="2 3">
    <name type="scientific">Dreissena polymorpha</name>
    <name type="common">Zebra mussel</name>
    <name type="synonym">Mytilus polymorpha</name>
    <dbReference type="NCBI Taxonomy" id="45954"/>
    <lineage>
        <taxon>Eukaryota</taxon>
        <taxon>Metazoa</taxon>
        <taxon>Spiralia</taxon>
        <taxon>Lophotrochozoa</taxon>
        <taxon>Mollusca</taxon>
        <taxon>Bivalvia</taxon>
        <taxon>Autobranchia</taxon>
        <taxon>Heteroconchia</taxon>
        <taxon>Euheterodonta</taxon>
        <taxon>Imparidentia</taxon>
        <taxon>Neoheterodontei</taxon>
        <taxon>Myida</taxon>
        <taxon>Dreissenoidea</taxon>
        <taxon>Dreissenidae</taxon>
        <taxon>Dreissena</taxon>
    </lineage>
</organism>
<dbReference type="Proteomes" id="UP000828390">
    <property type="component" value="Unassembled WGS sequence"/>
</dbReference>
<gene>
    <name evidence="2" type="ORF">DPMN_014733</name>
</gene>
<dbReference type="EMBL" id="JAIWYP010000001">
    <property type="protein sequence ID" value="KAH3890648.1"/>
    <property type="molecule type" value="Genomic_DNA"/>
</dbReference>
<evidence type="ECO:0000313" key="2">
    <source>
        <dbReference type="EMBL" id="KAH3890648.1"/>
    </source>
</evidence>
<name>A0A9D4N9X8_DREPO</name>
<accession>A0A9D4N9X8</accession>
<comment type="caution">
    <text evidence="2">The sequence shown here is derived from an EMBL/GenBank/DDBJ whole genome shotgun (WGS) entry which is preliminary data.</text>
</comment>
<evidence type="ECO:0000256" key="1">
    <source>
        <dbReference type="SAM" id="MobiDB-lite"/>
    </source>
</evidence>
<reference evidence="2" key="1">
    <citation type="journal article" date="2019" name="bioRxiv">
        <title>The Genome of the Zebra Mussel, Dreissena polymorpha: A Resource for Invasive Species Research.</title>
        <authorList>
            <person name="McCartney M.A."/>
            <person name="Auch B."/>
            <person name="Kono T."/>
            <person name="Mallez S."/>
            <person name="Zhang Y."/>
            <person name="Obille A."/>
            <person name="Becker A."/>
            <person name="Abrahante J.E."/>
            <person name="Garbe J."/>
            <person name="Badalamenti J.P."/>
            <person name="Herman A."/>
            <person name="Mangelson H."/>
            <person name="Liachko I."/>
            <person name="Sullivan S."/>
            <person name="Sone E.D."/>
            <person name="Koren S."/>
            <person name="Silverstein K.A.T."/>
            <person name="Beckman K.B."/>
            <person name="Gohl D.M."/>
        </authorList>
    </citation>
    <scope>NUCLEOTIDE SEQUENCE</scope>
    <source>
        <strain evidence="2">Duluth1</strain>
        <tissue evidence="2">Whole animal</tissue>
    </source>
</reference>